<feature type="domain" description="Apple" evidence="24">
    <location>
        <begin position="330"/>
        <end position="413"/>
    </location>
</feature>
<keyword evidence="8 17" id="KW-0418">Kinase</keyword>
<dbReference type="GO" id="GO:0016020">
    <property type="term" value="C:membrane"/>
    <property type="evidence" value="ECO:0007669"/>
    <property type="project" value="UniProtKB-SubCell"/>
</dbReference>
<dbReference type="CDD" id="cd01098">
    <property type="entry name" value="PAN_AP_plant"/>
    <property type="match status" value="1"/>
</dbReference>
<gene>
    <name evidence="25" type="ORF">IFM89_031924</name>
</gene>
<dbReference type="InterPro" id="IPR011009">
    <property type="entry name" value="Kinase-like_dom_sf"/>
</dbReference>
<evidence type="ECO:0000256" key="12">
    <source>
        <dbReference type="ARBA" id="ARBA00023157"/>
    </source>
</evidence>
<dbReference type="GO" id="GO:0004674">
    <property type="term" value="F:protein serine/threonine kinase activity"/>
    <property type="evidence" value="ECO:0007669"/>
    <property type="project" value="UniProtKB-KW"/>
</dbReference>
<dbReference type="SUPFAM" id="SSF57414">
    <property type="entry name" value="Hairpin loop containing domain-like"/>
    <property type="match status" value="1"/>
</dbReference>
<dbReference type="PROSITE" id="PS00108">
    <property type="entry name" value="PROTEIN_KINASE_ST"/>
    <property type="match status" value="1"/>
</dbReference>
<dbReference type="EMBL" id="JADFTS010000002">
    <property type="protein sequence ID" value="KAF9622520.1"/>
    <property type="molecule type" value="Genomic_DNA"/>
</dbReference>
<keyword evidence="12" id="KW-1015">Disulfide bond</keyword>
<feature type="transmembrane region" description="Helical" evidence="20">
    <location>
        <begin position="435"/>
        <end position="454"/>
    </location>
</feature>
<dbReference type="Gene3D" id="2.90.10.10">
    <property type="entry name" value="Bulb-type lectin domain"/>
    <property type="match status" value="1"/>
</dbReference>
<evidence type="ECO:0000256" key="14">
    <source>
        <dbReference type="ARBA" id="ARBA00023180"/>
    </source>
</evidence>
<dbReference type="PROSITE" id="PS50927">
    <property type="entry name" value="BULB_LECTIN"/>
    <property type="match status" value="1"/>
</dbReference>
<evidence type="ECO:0000256" key="3">
    <source>
        <dbReference type="ARBA" id="ARBA00022536"/>
    </source>
</evidence>
<dbReference type="PROSITE" id="PS50011">
    <property type="entry name" value="PROTEIN_KINASE_DOM"/>
    <property type="match status" value="1"/>
</dbReference>
<dbReference type="OrthoDB" id="1668230at2759"/>
<dbReference type="PROSITE" id="PS00107">
    <property type="entry name" value="PROTEIN_KINASE_ATP"/>
    <property type="match status" value="1"/>
</dbReference>
<evidence type="ECO:0000313" key="26">
    <source>
        <dbReference type="Proteomes" id="UP000631114"/>
    </source>
</evidence>
<dbReference type="Pfam" id="PF01453">
    <property type="entry name" value="B_lectin"/>
    <property type="match status" value="1"/>
</dbReference>
<reference evidence="25 26" key="1">
    <citation type="submission" date="2020-10" db="EMBL/GenBank/DDBJ databases">
        <title>The Coptis chinensis genome and diversification of protoberbering-type alkaloids.</title>
        <authorList>
            <person name="Wang B."/>
            <person name="Shu S."/>
            <person name="Song C."/>
            <person name="Liu Y."/>
        </authorList>
    </citation>
    <scope>NUCLEOTIDE SEQUENCE [LARGE SCALE GENOMIC DNA]</scope>
    <source>
        <strain evidence="25">HL-2020</strain>
        <tissue evidence="25">Leaf</tissue>
    </source>
</reference>
<dbReference type="FunFam" id="1.10.510.10:FF:000621">
    <property type="entry name" value="Serine/threonine-protein kinase"/>
    <property type="match status" value="1"/>
</dbReference>
<keyword evidence="3" id="KW-0245">EGF-like domain</keyword>
<dbReference type="InterPro" id="IPR017441">
    <property type="entry name" value="Protein_kinase_ATP_BS"/>
</dbReference>
<feature type="compositionally biased region" description="Polar residues" evidence="19">
    <location>
        <begin position="827"/>
        <end position="837"/>
    </location>
</feature>
<keyword evidence="7 17" id="KW-0547">Nucleotide-binding</keyword>
<evidence type="ECO:0000256" key="11">
    <source>
        <dbReference type="ARBA" id="ARBA00023136"/>
    </source>
</evidence>
<dbReference type="SMART" id="SM00220">
    <property type="entry name" value="S_TKc"/>
    <property type="match status" value="1"/>
</dbReference>
<comment type="catalytic activity">
    <reaction evidence="15 17">
        <text>L-threonyl-[protein] + ATP = O-phospho-L-threonyl-[protein] + ADP + H(+)</text>
        <dbReference type="Rhea" id="RHEA:46608"/>
        <dbReference type="Rhea" id="RHEA-COMP:11060"/>
        <dbReference type="Rhea" id="RHEA-COMP:11605"/>
        <dbReference type="ChEBI" id="CHEBI:15378"/>
        <dbReference type="ChEBI" id="CHEBI:30013"/>
        <dbReference type="ChEBI" id="CHEBI:30616"/>
        <dbReference type="ChEBI" id="CHEBI:61977"/>
        <dbReference type="ChEBI" id="CHEBI:456216"/>
        <dbReference type="EC" id="2.7.11.1"/>
    </reaction>
</comment>
<dbReference type="PROSITE" id="PS50948">
    <property type="entry name" value="PAN"/>
    <property type="match status" value="1"/>
</dbReference>
<protein>
    <recommendedName>
        <fullName evidence="17">Receptor-like serine/threonine-protein kinase</fullName>
        <ecNumber evidence="17">2.7.11.1</ecNumber>
    </recommendedName>
</protein>
<keyword evidence="14" id="KW-0325">Glycoprotein</keyword>
<dbReference type="AlphaFoldDB" id="A0A835IP25"/>
<evidence type="ECO:0000256" key="7">
    <source>
        <dbReference type="ARBA" id="ARBA00022741"/>
    </source>
</evidence>
<evidence type="ECO:0000256" key="8">
    <source>
        <dbReference type="ARBA" id="ARBA00022777"/>
    </source>
</evidence>
<evidence type="ECO:0000256" key="19">
    <source>
        <dbReference type="SAM" id="MobiDB-lite"/>
    </source>
</evidence>
<keyword evidence="10 20" id="KW-1133">Transmembrane helix</keyword>
<keyword evidence="2 17" id="KW-0723">Serine/threonine-protein kinase</keyword>
<evidence type="ECO:0000256" key="17">
    <source>
        <dbReference type="PIRNR" id="PIRNR000641"/>
    </source>
</evidence>
<dbReference type="InterPro" id="IPR051343">
    <property type="entry name" value="G-type_lectin_kinases/EP1-like"/>
</dbReference>
<evidence type="ECO:0000256" key="21">
    <source>
        <dbReference type="SAM" id="SignalP"/>
    </source>
</evidence>
<evidence type="ECO:0000259" key="23">
    <source>
        <dbReference type="PROSITE" id="PS50927"/>
    </source>
</evidence>
<dbReference type="EC" id="2.7.11.1" evidence="17"/>
<dbReference type="FunFam" id="3.30.200.20:FF:000178">
    <property type="entry name" value="serine/threonine-protein kinase PBS1-like"/>
    <property type="match status" value="1"/>
</dbReference>
<evidence type="ECO:0000256" key="6">
    <source>
        <dbReference type="ARBA" id="ARBA00022729"/>
    </source>
</evidence>
<evidence type="ECO:0000256" key="15">
    <source>
        <dbReference type="ARBA" id="ARBA00047899"/>
    </source>
</evidence>
<evidence type="ECO:0000259" key="22">
    <source>
        <dbReference type="PROSITE" id="PS50011"/>
    </source>
</evidence>
<evidence type="ECO:0000256" key="18">
    <source>
        <dbReference type="PROSITE-ProRule" id="PRU10141"/>
    </source>
</evidence>
<dbReference type="InterPro" id="IPR008271">
    <property type="entry name" value="Ser/Thr_kinase_AS"/>
</dbReference>
<evidence type="ECO:0000256" key="9">
    <source>
        <dbReference type="ARBA" id="ARBA00022840"/>
    </source>
</evidence>
<dbReference type="SUPFAM" id="SSF51110">
    <property type="entry name" value="alpha-D-mannose-specific plant lectins"/>
    <property type="match status" value="1"/>
</dbReference>
<dbReference type="CDD" id="cd00028">
    <property type="entry name" value="B_lectin"/>
    <property type="match status" value="1"/>
</dbReference>
<dbReference type="GO" id="GO:0005524">
    <property type="term" value="F:ATP binding"/>
    <property type="evidence" value="ECO:0007669"/>
    <property type="project" value="UniProtKB-UniRule"/>
</dbReference>
<dbReference type="Proteomes" id="UP000631114">
    <property type="component" value="Unassembled WGS sequence"/>
</dbReference>
<feature type="chain" id="PRO_5032471050" description="Receptor-like serine/threonine-protein kinase" evidence="21">
    <location>
        <begin position="23"/>
        <end position="837"/>
    </location>
</feature>
<comment type="subcellular location">
    <subcellularLocation>
        <location evidence="1">Membrane</location>
        <topology evidence="1">Single-pass membrane protein</topology>
    </subcellularLocation>
</comment>
<keyword evidence="26" id="KW-1185">Reference proteome</keyword>
<feature type="signal peptide" evidence="21">
    <location>
        <begin position="1"/>
        <end position="22"/>
    </location>
</feature>
<evidence type="ECO:0000256" key="4">
    <source>
        <dbReference type="ARBA" id="ARBA00022679"/>
    </source>
</evidence>
<feature type="region of interest" description="Disordered" evidence="19">
    <location>
        <begin position="815"/>
        <end position="837"/>
    </location>
</feature>
<dbReference type="Gene3D" id="1.10.510.10">
    <property type="entry name" value="Transferase(Phosphotransferase) domain 1"/>
    <property type="match status" value="1"/>
</dbReference>
<dbReference type="SUPFAM" id="SSF56112">
    <property type="entry name" value="Protein kinase-like (PK-like)"/>
    <property type="match status" value="1"/>
</dbReference>
<name>A0A835IP25_9MAGN</name>
<dbReference type="InterPro" id="IPR001480">
    <property type="entry name" value="Bulb-type_lectin_dom"/>
</dbReference>
<evidence type="ECO:0000256" key="16">
    <source>
        <dbReference type="ARBA" id="ARBA00048679"/>
    </source>
</evidence>
<dbReference type="InterPro" id="IPR003609">
    <property type="entry name" value="Pan_app"/>
</dbReference>
<evidence type="ECO:0000256" key="2">
    <source>
        <dbReference type="ARBA" id="ARBA00022527"/>
    </source>
</evidence>
<dbReference type="SMART" id="SM00108">
    <property type="entry name" value="B_lectin"/>
    <property type="match status" value="1"/>
</dbReference>
<comment type="similarity">
    <text evidence="17">Belongs to the protein kinase superfamily. Ser/Thr protein kinase family.</text>
</comment>
<keyword evidence="9 17" id="KW-0067">ATP-binding</keyword>
<dbReference type="PANTHER" id="PTHR47976">
    <property type="entry name" value="G-TYPE LECTIN S-RECEPTOR-LIKE SERINE/THREONINE-PROTEIN KINASE SD2-5"/>
    <property type="match status" value="1"/>
</dbReference>
<evidence type="ECO:0000256" key="13">
    <source>
        <dbReference type="ARBA" id="ARBA00023170"/>
    </source>
</evidence>
<dbReference type="Gene3D" id="3.30.200.20">
    <property type="entry name" value="Phosphorylase Kinase, domain 1"/>
    <property type="match status" value="1"/>
</dbReference>
<feature type="domain" description="Protein kinase" evidence="22">
    <location>
        <begin position="509"/>
        <end position="801"/>
    </location>
</feature>
<keyword evidence="4 17" id="KW-0808">Transferase</keyword>
<dbReference type="Pfam" id="PF00024">
    <property type="entry name" value="PAN_1"/>
    <property type="match status" value="1"/>
</dbReference>
<accession>A0A835IP25</accession>
<keyword evidence="5 20" id="KW-0812">Transmembrane</keyword>
<dbReference type="PANTHER" id="PTHR47976:SF60">
    <property type="entry name" value="RECEPTOR-LIKE SERINE_THREONINE-PROTEIN KINASE"/>
    <property type="match status" value="1"/>
</dbReference>
<dbReference type="SMART" id="SM00473">
    <property type="entry name" value="PAN_AP"/>
    <property type="match status" value="1"/>
</dbReference>
<proteinExistence type="inferred from homology"/>
<comment type="caution">
    <text evidence="25">The sequence shown here is derived from an EMBL/GenBank/DDBJ whole genome shotgun (WGS) entry which is preliminary data.</text>
</comment>
<keyword evidence="6 21" id="KW-0732">Signal</keyword>
<evidence type="ECO:0000256" key="1">
    <source>
        <dbReference type="ARBA" id="ARBA00004167"/>
    </source>
</evidence>
<evidence type="ECO:0000259" key="24">
    <source>
        <dbReference type="PROSITE" id="PS50948"/>
    </source>
</evidence>
<evidence type="ECO:0000256" key="20">
    <source>
        <dbReference type="SAM" id="Phobius"/>
    </source>
</evidence>
<dbReference type="InterPro" id="IPR036426">
    <property type="entry name" value="Bulb-type_lectin_dom_sf"/>
</dbReference>
<evidence type="ECO:0000256" key="10">
    <source>
        <dbReference type="ARBA" id="ARBA00022989"/>
    </source>
</evidence>
<keyword evidence="11 20" id="KW-0472">Membrane</keyword>
<evidence type="ECO:0000256" key="5">
    <source>
        <dbReference type="ARBA" id="ARBA00022692"/>
    </source>
</evidence>
<dbReference type="InterPro" id="IPR024171">
    <property type="entry name" value="SRK-like_kinase"/>
</dbReference>
<feature type="binding site" evidence="18">
    <location>
        <position position="539"/>
    </location>
    <ligand>
        <name>ATP</name>
        <dbReference type="ChEBI" id="CHEBI:30616"/>
    </ligand>
</feature>
<dbReference type="InterPro" id="IPR000719">
    <property type="entry name" value="Prot_kinase_dom"/>
</dbReference>
<dbReference type="Pfam" id="PF00069">
    <property type="entry name" value="Pkinase"/>
    <property type="match status" value="1"/>
</dbReference>
<sequence>MESSYSSLSYFVFLILFSLVSIQVTCELPTSIFPNFTGTNTQHIDNSGAFLISSNGTYRAAITNPASQMTSFYLSVIHVASNSIIWVANRDSPITHTNEVRLTVNGLSIFDSNRDLVWSTLPSTAGVVSRMQLMENGNLVLLDKYDNFVWQSFDHPANTIAVGQVLPVGMKLISPISDSNFSEGEYQLLVIENDAVLQWKGQNYWTLSSSLSRETMNYSGGNSYMRINKSGLYISNDSSNRMPPSVGFITLDYSGQLKFLSFSGMESQRFDVEPTGNCLLPFSCGHLGLCSDMVNTNSHACSCSVGLDYSNSTDPLSGCLLPNGSKPPFCTTISSVSYVKLDASIQYFANNFKPPSVSGISQHVCQDRCSRDCSCMGFFYTNSSSKCYLLKEPLGSLTRGRNQNALGYLKFVDNSLQPAEHEVGGKRKRVLLPTFAWFLLSSLAILFVAAFFGLRYGYRRKLEQTKIVSHTSHKTGSLSALATESLCVSAYIPGLPVRFSYNDIETATNNFNNQIGSGGFGVVYKGTSPLDNSEVAVKKISSIAIEGKKGFCAEITAIGLIHHVNLVKLRGFCTRGLDHFLVYEFMNRGSLDNLLFGTETILDWSERVEIALGTARGLAYLHGDCENKILHLDVKPANILVGNPFQVKLADFGLSKLLGPEQSKLFTTMRGTRGYLAPEWLTSNTGISDKSDVYSFGMVLLEIIRGSRNCLVIKGKNIGESTWTYFPKMALEKYKHGLFTELADPRLEGRVKYEQVEMLVKIALCCLHNDPWLRPSMVNVVRMIEGKMAVGVPQVNSLKFLNCYGRQSIDHNMTDSSAKDAMPPFSYLSSEQLSGPR</sequence>
<evidence type="ECO:0000313" key="25">
    <source>
        <dbReference type="EMBL" id="KAF9622520.1"/>
    </source>
</evidence>
<organism evidence="25 26">
    <name type="scientific">Coptis chinensis</name>
    <dbReference type="NCBI Taxonomy" id="261450"/>
    <lineage>
        <taxon>Eukaryota</taxon>
        <taxon>Viridiplantae</taxon>
        <taxon>Streptophyta</taxon>
        <taxon>Embryophyta</taxon>
        <taxon>Tracheophyta</taxon>
        <taxon>Spermatophyta</taxon>
        <taxon>Magnoliopsida</taxon>
        <taxon>Ranunculales</taxon>
        <taxon>Ranunculaceae</taxon>
        <taxon>Coptidoideae</taxon>
        <taxon>Coptis</taxon>
    </lineage>
</organism>
<comment type="catalytic activity">
    <reaction evidence="16 17">
        <text>L-seryl-[protein] + ATP = O-phospho-L-seryl-[protein] + ADP + H(+)</text>
        <dbReference type="Rhea" id="RHEA:17989"/>
        <dbReference type="Rhea" id="RHEA-COMP:9863"/>
        <dbReference type="Rhea" id="RHEA-COMP:11604"/>
        <dbReference type="ChEBI" id="CHEBI:15378"/>
        <dbReference type="ChEBI" id="CHEBI:29999"/>
        <dbReference type="ChEBI" id="CHEBI:30616"/>
        <dbReference type="ChEBI" id="CHEBI:83421"/>
        <dbReference type="ChEBI" id="CHEBI:456216"/>
        <dbReference type="EC" id="2.7.11.1"/>
    </reaction>
</comment>
<dbReference type="PIRSF" id="PIRSF000641">
    <property type="entry name" value="SRK"/>
    <property type="match status" value="1"/>
</dbReference>
<feature type="domain" description="Bulb-type lectin" evidence="23">
    <location>
        <begin position="36"/>
        <end position="154"/>
    </location>
</feature>
<keyword evidence="13" id="KW-0675">Receptor</keyword>